<proteinExistence type="predicted"/>
<gene>
    <name evidence="2" type="ORF">QBC42DRAFT_146837</name>
</gene>
<organism evidence="2 3">
    <name type="scientific">Cladorrhinum samala</name>
    <dbReference type="NCBI Taxonomy" id="585594"/>
    <lineage>
        <taxon>Eukaryota</taxon>
        <taxon>Fungi</taxon>
        <taxon>Dikarya</taxon>
        <taxon>Ascomycota</taxon>
        <taxon>Pezizomycotina</taxon>
        <taxon>Sordariomycetes</taxon>
        <taxon>Sordariomycetidae</taxon>
        <taxon>Sordariales</taxon>
        <taxon>Podosporaceae</taxon>
        <taxon>Cladorrhinum</taxon>
    </lineage>
</organism>
<accession>A0AAV9HAF9</accession>
<keyword evidence="3" id="KW-1185">Reference proteome</keyword>
<dbReference type="InterPro" id="IPR038883">
    <property type="entry name" value="AN11006-like"/>
</dbReference>
<protein>
    <submittedName>
        <fullName evidence="2">Uncharacterized protein</fullName>
    </submittedName>
</protein>
<comment type="caution">
    <text evidence="2">The sequence shown here is derived from an EMBL/GenBank/DDBJ whole genome shotgun (WGS) entry which is preliminary data.</text>
</comment>
<dbReference type="EMBL" id="MU865141">
    <property type="protein sequence ID" value="KAK4457035.1"/>
    <property type="molecule type" value="Genomic_DNA"/>
</dbReference>
<reference evidence="2" key="2">
    <citation type="submission" date="2023-06" db="EMBL/GenBank/DDBJ databases">
        <authorList>
            <consortium name="Lawrence Berkeley National Laboratory"/>
            <person name="Mondo S.J."/>
            <person name="Hensen N."/>
            <person name="Bonometti L."/>
            <person name="Westerberg I."/>
            <person name="Brannstrom I.O."/>
            <person name="Guillou S."/>
            <person name="Cros-Aarteil S."/>
            <person name="Calhoun S."/>
            <person name="Haridas S."/>
            <person name="Kuo A."/>
            <person name="Pangilinan J."/>
            <person name="Riley R."/>
            <person name="Labutti K."/>
            <person name="Andreopoulos B."/>
            <person name="Lipzen A."/>
            <person name="Chen C."/>
            <person name="Yanf M."/>
            <person name="Daum C."/>
            <person name="Ng V."/>
            <person name="Clum A."/>
            <person name="Steindorff A."/>
            <person name="Ohm R."/>
            <person name="Martin F."/>
            <person name="Silar P."/>
            <person name="Natvig D."/>
            <person name="Lalanne C."/>
            <person name="Gautier V."/>
            <person name="Ament-Velasquez S.L."/>
            <person name="Kruys A."/>
            <person name="Hutchinson M.I."/>
            <person name="Powell A.J."/>
            <person name="Barry K."/>
            <person name="Miller A.N."/>
            <person name="Grigoriev I.V."/>
            <person name="Debuchy R."/>
            <person name="Gladieux P."/>
            <person name="Thoren M.H."/>
            <person name="Johannesson H."/>
        </authorList>
    </citation>
    <scope>NUCLEOTIDE SEQUENCE</scope>
    <source>
        <strain evidence="2">PSN324</strain>
    </source>
</reference>
<sequence>MSTRIEWVHPDITFVPPRRPVRVRNRRPESDTTDSDASESESNESDEDEDDDDANNTPFPFERLPWAVQLKIFKMILHKEGELVHCLSRLDPFKAPDNFPDEEDLHGSGLINRFFWGRRTCSISTDTRDPNEVLGLLLVSKRFHWIGVHIFYGLNTFAFSSLGEFYRFCKGIGKGRVARIQHVELTFTGNQYLTVKVREGEKRIPFSFRTYALLSFVDMHRLKTLVVHVNETGKNYIRRRYEPEPLKELMARKTAGQPNQRLTRALRNLQGIDYLYQLRGLEWIRFYDLYKEIKLREVRPIVQDWSFIEDITRTSTNPKVPSRFESSKLENLRPLLRARLDANDDADGPAWQPSEDDWRLVKSVYKAGNGWCS</sequence>
<evidence type="ECO:0000313" key="3">
    <source>
        <dbReference type="Proteomes" id="UP001321749"/>
    </source>
</evidence>
<dbReference type="PANTHER" id="PTHR42085">
    <property type="entry name" value="F-BOX DOMAIN-CONTAINING PROTEIN"/>
    <property type="match status" value="1"/>
</dbReference>
<feature type="non-terminal residue" evidence="2">
    <location>
        <position position="373"/>
    </location>
</feature>
<feature type="compositionally biased region" description="Acidic residues" evidence="1">
    <location>
        <begin position="31"/>
        <end position="54"/>
    </location>
</feature>
<dbReference type="Proteomes" id="UP001321749">
    <property type="component" value="Unassembled WGS sequence"/>
</dbReference>
<dbReference type="AlphaFoldDB" id="A0AAV9HAF9"/>
<reference evidence="2" key="1">
    <citation type="journal article" date="2023" name="Mol. Phylogenet. Evol.">
        <title>Genome-scale phylogeny and comparative genomics of the fungal order Sordariales.</title>
        <authorList>
            <person name="Hensen N."/>
            <person name="Bonometti L."/>
            <person name="Westerberg I."/>
            <person name="Brannstrom I.O."/>
            <person name="Guillou S."/>
            <person name="Cros-Aarteil S."/>
            <person name="Calhoun S."/>
            <person name="Haridas S."/>
            <person name="Kuo A."/>
            <person name="Mondo S."/>
            <person name="Pangilinan J."/>
            <person name="Riley R."/>
            <person name="LaButti K."/>
            <person name="Andreopoulos B."/>
            <person name="Lipzen A."/>
            <person name="Chen C."/>
            <person name="Yan M."/>
            <person name="Daum C."/>
            <person name="Ng V."/>
            <person name="Clum A."/>
            <person name="Steindorff A."/>
            <person name="Ohm R.A."/>
            <person name="Martin F."/>
            <person name="Silar P."/>
            <person name="Natvig D.O."/>
            <person name="Lalanne C."/>
            <person name="Gautier V."/>
            <person name="Ament-Velasquez S.L."/>
            <person name="Kruys A."/>
            <person name="Hutchinson M.I."/>
            <person name="Powell A.J."/>
            <person name="Barry K."/>
            <person name="Miller A.N."/>
            <person name="Grigoriev I.V."/>
            <person name="Debuchy R."/>
            <person name="Gladieux P."/>
            <person name="Hiltunen Thoren M."/>
            <person name="Johannesson H."/>
        </authorList>
    </citation>
    <scope>NUCLEOTIDE SEQUENCE</scope>
    <source>
        <strain evidence="2">PSN324</strain>
    </source>
</reference>
<evidence type="ECO:0000256" key="1">
    <source>
        <dbReference type="SAM" id="MobiDB-lite"/>
    </source>
</evidence>
<feature type="region of interest" description="Disordered" evidence="1">
    <location>
        <begin position="18"/>
        <end position="60"/>
    </location>
</feature>
<name>A0AAV9HAF9_9PEZI</name>
<dbReference type="PANTHER" id="PTHR42085:SF2">
    <property type="entry name" value="F-BOX DOMAIN-CONTAINING PROTEIN"/>
    <property type="match status" value="1"/>
</dbReference>
<evidence type="ECO:0000313" key="2">
    <source>
        <dbReference type="EMBL" id="KAK4457035.1"/>
    </source>
</evidence>